<protein>
    <submittedName>
        <fullName evidence="5">Uncharacterized protein</fullName>
    </submittedName>
</protein>
<dbReference type="Proteomes" id="UP000440367">
    <property type="component" value="Unassembled WGS sequence"/>
</dbReference>
<organism evidence="5 10">
    <name type="scientific">Phytophthora fragariae</name>
    <dbReference type="NCBI Taxonomy" id="53985"/>
    <lineage>
        <taxon>Eukaryota</taxon>
        <taxon>Sar</taxon>
        <taxon>Stramenopiles</taxon>
        <taxon>Oomycota</taxon>
        <taxon>Peronosporomycetes</taxon>
        <taxon>Peronosporales</taxon>
        <taxon>Peronosporaceae</taxon>
        <taxon>Phytophthora</taxon>
    </lineage>
</organism>
<evidence type="ECO:0000313" key="12">
    <source>
        <dbReference type="Proteomes" id="UP000441208"/>
    </source>
</evidence>
<evidence type="ECO:0000313" key="6">
    <source>
        <dbReference type="EMBL" id="KAE9263161.1"/>
    </source>
</evidence>
<dbReference type="EMBL" id="QXGE01007600">
    <property type="protein sequence ID" value="KAE9263161.1"/>
    <property type="molecule type" value="Genomic_DNA"/>
</dbReference>
<evidence type="ECO:0000313" key="2">
    <source>
        <dbReference type="EMBL" id="KAE9059583.1"/>
    </source>
</evidence>
<evidence type="ECO:0000313" key="3">
    <source>
        <dbReference type="EMBL" id="KAE9060812.1"/>
    </source>
</evidence>
<sequence length="43" mass="4878">MSELVLTGTKELRAEDERVDLIEDDGRCIWLVQHTYVGDPTSS</sequence>
<evidence type="ECO:0000313" key="4">
    <source>
        <dbReference type="EMBL" id="KAE9171726.1"/>
    </source>
</evidence>
<dbReference type="EMBL" id="QXGB01003272">
    <property type="protein sequence ID" value="KAE9171726.1"/>
    <property type="molecule type" value="Genomic_DNA"/>
</dbReference>
<gene>
    <name evidence="6" type="ORF">PF001_g31790</name>
    <name evidence="5" type="ORF">PF002_g23634</name>
    <name evidence="4" type="ORF">PF005_g27026</name>
    <name evidence="3" type="ORF">PF006_g31560</name>
    <name evidence="2" type="ORF">PF007_g30904</name>
    <name evidence="1" type="ORF">PF009_g24905</name>
</gene>
<keyword evidence="8" id="KW-1185">Reference proteome</keyword>
<dbReference type="OrthoDB" id="10269540at2759"/>
<evidence type="ECO:0000313" key="1">
    <source>
        <dbReference type="EMBL" id="KAE8924871.1"/>
    </source>
</evidence>
<reference evidence="7 8" key="1">
    <citation type="submission" date="2018-08" db="EMBL/GenBank/DDBJ databases">
        <title>Genomic investigation of the strawberry pathogen Phytophthora fragariae indicates pathogenicity is determined by transcriptional variation in three key races.</title>
        <authorList>
            <person name="Adams T.M."/>
            <person name="Armitage A.D."/>
            <person name="Sobczyk M.K."/>
            <person name="Bates H.J."/>
            <person name="Dunwell J.M."/>
            <person name="Nellist C.F."/>
            <person name="Harrison R.J."/>
        </authorList>
    </citation>
    <scope>NUCLEOTIDE SEQUENCE [LARGE SCALE GENOMIC DNA]</scope>
    <source>
        <strain evidence="6 9">A4</strain>
        <strain evidence="5 10">BC-1</strain>
        <strain evidence="4 8">NOV-27</strain>
        <strain evidence="3 11">NOV-5</strain>
        <strain evidence="2 12">NOV-71</strain>
        <strain evidence="1 7">NOV-9</strain>
    </source>
</reference>
<dbReference type="Proteomes" id="UP000433483">
    <property type="component" value="Unassembled WGS sequence"/>
</dbReference>
<comment type="caution">
    <text evidence="5">The sequence shown here is derived from an EMBL/GenBank/DDBJ whole genome shotgun (WGS) entry which is preliminary data.</text>
</comment>
<evidence type="ECO:0000313" key="7">
    <source>
        <dbReference type="Proteomes" id="UP000429523"/>
    </source>
</evidence>
<dbReference type="EMBL" id="QXGA01007189">
    <property type="protein sequence ID" value="KAE9060812.1"/>
    <property type="molecule type" value="Genomic_DNA"/>
</dbReference>
<accession>A0A6A3X8U0</accession>
<dbReference type="Proteomes" id="UP000441208">
    <property type="component" value="Unassembled WGS sequence"/>
</dbReference>
<evidence type="ECO:0000313" key="10">
    <source>
        <dbReference type="Proteomes" id="UP000440367"/>
    </source>
</evidence>
<dbReference type="EMBL" id="QXGF01002396">
    <property type="protein sequence ID" value="KAE8924871.1"/>
    <property type="molecule type" value="Genomic_DNA"/>
</dbReference>
<evidence type="ECO:0000313" key="5">
    <source>
        <dbReference type="EMBL" id="KAE9194325.1"/>
    </source>
</evidence>
<evidence type="ECO:0000313" key="9">
    <source>
        <dbReference type="Proteomes" id="UP000437068"/>
    </source>
</evidence>
<evidence type="ECO:0000313" key="11">
    <source>
        <dbReference type="Proteomes" id="UP000440732"/>
    </source>
</evidence>
<dbReference type="Proteomes" id="UP000440732">
    <property type="component" value="Unassembled WGS sequence"/>
</dbReference>
<evidence type="ECO:0000313" key="8">
    <source>
        <dbReference type="Proteomes" id="UP000433483"/>
    </source>
</evidence>
<proteinExistence type="predicted"/>
<dbReference type="AlphaFoldDB" id="A0A6A3X8U0"/>
<dbReference type="EMBL" id="QXGD01002058">
    <property type="protein sequence ID" value="KAE9194325.1"/>
    <property type="molecule type" value="Genomic_DNA"/>
</dbReference>
<dbReference type="EMBL" id="QXFZ01006006">
    <property type="protein sequence ID" value="KAE9059583.1"/>
    <property type="molecule type" value="Genomic_DNA"/>
</dbReference>
<name>A0A6A3X8U0_9STRA</name>
<dbReference type="Proteomes" id="UP000437068">
    <property type="component" value="Unassembled WGS sequence"/>
</dbReference>
<dbReference type="Proteomes" id="UP000429523">
    <property type="component" value="Unassembled WGS sequence"/>
</dbReference>